<evidence type="ECO:0000259" key="1">
    <source>
        <dbReference type="Pfam" id="PF12770"/>
    </source>
</evidence>
<protein>
    <submittedName>
        <fullName evidence="2">CHAT domain-containing protein</fullName>
    </submittedName>
</protein>
<dbReference type="EMBL" id="SDKC01000001">
    <property type="protein sequence ID" value="RXS75343.1"/>
    <property type="molecule type" value="Genomic_DNA"/>
</dbReference>
<feature type="domain" description="CHAT" evidence="1">
    <location>
        <begin position="436"/>
        <end position="580"/>
    </location>
</feature>
<dbReference type="Proteomes" id="UP000290106">
    <property type="component" value="Unassembled WGS sequence"/>
</dbReference>
<name>A0A4Q1RI43_9FIRM</name>
<sequence length="691" mass="79043">MKYNIPKYYRYVILFKKEEMEDVEPIIKVPNLSELRSINKGRLHLFDEELLSILPAIEYCLHMPRTELDTYDTDTEILDKEYDVSHDIVIGPERLIFSRLDLFQPTLIIYSDDCSEKIKNEVKKCKSELGAVSVLELSQRLLISQWNTLFENRVLRDGEKLEDINKQFLLDGEKQLVLPALYTARQYGKADSVYNDVFNSTNVFETCAKLMWNQLVHHNALMSCKDFVGTDGTEFKKMYVEGMENAEKTTRVNVVITMPGVPRRQITYGGLASEVPNDEKKVIRLLGVHRAIAKKALLIELPMVEKELFEKLNELEINCIQGTNNKYVHKILRDIGKMLERKFTKAQLWVINWSKHITVFSDFPIGLAIIGNANTSLQCYKEISYRPLSPLTRCFQNEMVKHKQLFYGAQCKIAFAECVLNDEQNQGIRACSDAIVNVLKGLIKENKKLQVSYGETLTISDLKKFIADNMDADILHISGHGYYDQRSNMAGLMVGNEFWMADGNDYTVPPVVVLSACHVSPRGSGTVNVADMFIRAGAEAVLGTFIPIDAKRNTVLISRLYTYIAEAQKGSEQYKTLSEAWSGVVATNAIHEMAETSKKFSEWIWGINSKGKRRMIDFTMERSVGRLHGSTMYADTILIVKEMLHEEGLDGKFDDVLNQENYFPESFFYQWVGVPENIFLYNEVFAETMDL</sequence>
<keyword evidence="3" id="KW-1185">Reference proteome</keyword>
<dbReference type="Pfam" id="PF12770">
    <property type="entry name" value="CHAT"/>
    <property type="match status" value="1"/>
</dbReference>
<comment type="caution">
    <text evidence="2">The sequence shown here is derived from an EMBL/GenBank/DDBJ whole genome shotgun (WGS) entry which is preliminary data.</text>
</comment>
<organism evidence="2 3">
    <name type="scientific">Blautia faecicola</name>
    <dbReference type="NCBI Taxonomy" id="2509240"/>
    <lineage>
        <taxon>Bacteria</taxon>
        <taxon>Bacillati</taxon>
        <taxon>Bacillota</taxon>
        <taxon>Clostridia</taxon>
        <taxon>Lachnospirales</taxon>
        <taxon>Lachnospiraceae</taxon>
        <taxon>Blautia</taxon>
    </lineage>
</organism>
<reference evidence="2 3" key="1">
    <citation type="submission" date="2019-01" db="EMBL/GenBank/DDBJ databases">
        <title>Blautia sp. nov. KGMB01111 isolated human feces.</title>
        <authorList>
            <person name="Park J.-E."/>
            <person name="Kim J.-S."/>
            <person name="Park S.-H."/>
        </authorList>
    </citation>
    <scope>NUCLEOTIDE SEQUENCE [LARGE SCALE GENOMIC DNA]</scope>
    <source>
        <strain evidence="2 3">KGMB01111</strain>
    </source>
</reference>
<dbReference type="InterPro" id="IPR024983">
    <property type="entry name" value="CHAT_dom"/>
</dbReference>
<dbReference type="RefSeq" id="WP_129257817.1">
    <property type="nucleotide sequence ID" value="NZ_SDKC01000001.1"/>
</dbReference>
<evidence type="ECO:0000313" key="2">
    <source>
        <dbReference type="EMBL" id="RXS75343.1"/>
    </source>
</evidence>
<evidence type="ECO:0000313" key="3">
    <source>
        <dbReference type="Proteomes" id="UP000290106"/>
    </source>
</evidence>
<gene>
    <name evidence="2" type="ORF">ETP43_08995</name>
</gene>
<dbReference type="OrthoDB" id="2079951at2"/>
<dbReference type="AlphaFoldDB" id="A0A4Q1RI43"/>
<accession>A0A4Q1RI43</accession>
<proteinExistence type="predicted"/>